<evidence type="ECO:0000256" key="1">
    <source>
        <dbReference type="ARBA" id="ARBA00022679"/>
    </source>
</evidence>
<dbReference type="Pfam" id="PF08545">
    <property type="entry name" value="ACP_syn_III"/>
    <property type="match status" value="1"/>
</dbReference>
<name>A0ABV6A0T5_9PSEU</name>
<dbReference type="InterPro" id="IPR016039">
    <property type="entry name" value="Thiolase-like"/>
</dbReference>
<reference evidence="6 7" key="1">
    <citation type="submission" date="2024-09" db="EMBL/GenBank/DDBJ databases">
        <authorList>
            <person name="Sun Q."/>
            <person name="Mori K."/>
        </authorList>
    </citation>
    <scope>NUCLEOTIDE SEQUENCE [LARGE SCALE GENOMIC DNA]</scope>
    <source>
        <strain evidence="6 7">TBRC 7907</strain>
    </source>
</reference>
<evidence type="ECO:0000256" key="2">
    <source>
        <dbReference type="ARBA" id="ARBA00023315"/>
    </source>
</evidence>
<dbReference type="InterPro" id="IPR013747">
    <property type="entry name" value="ACP_syn_III_C"/>
</dbReference>
<organism evidence="6 7">
    <name type="scientific">Allokutzneria oryzae</name>
    <dbReference type="NCBI Taxonomy" id="1378989"/>
    <lineage>
        <taxon>Bacteria</taxon>
        <taxon>Bacillati</taxon>
        <taxon>Actinomycetota</taxon>
        <taxon>Actinomycetes</taxon>
        <taxon>Pseudonocardiales</taxon>
        <taxon>Pseudonocardiaceae</taxon>
        <taxon>Allokutzneria</taxon>
    </lineage>
</organism>
<keyword evidence="7" id="KW-1185">Reference proteome</keyword>
<dbReference type="RefSeq" id="WP_377852853.1">
    <property type="nucleotide sequence ID" value="NZ_JBHLZU010000014.1"/>
</dbReference>
<keyword evidence="3" id="KW-0472">Membrane</keyword>
<keyword evidence="1" id="KW-0808">Transferase</keyword>
<feature type="domain" description="Beta-ketoacyl-[acyl-carrier-protein] synthase III N-terminal" evidence="5">
    <location>
        <begin position="116"/>
        <end position="195"/>
    </location>
</feature>
<keyword evidence="3" id="KW-0812">Transmembrane</keyword>
<gene>
    <name evidence="6" type="ORF">ACFFQA_16575</name>
</gene>
<sequence>MSGDRCPRLVDVAVHLPETGMDTESVEDRIAALNPELEVPRGLLGRFTGVRYRHVQPAGSWGIDLGVRAAQTLLARNEIRAEDLDLVIFAAASTDVLEPAAAHVVAAELGASCPVFDVHNACNSLLNAIEVADALIRAGAYRTVLVVCGETLSRAARWRFDTVDEYIASGASHSLSDGGAALLLEGADEPGILAHRACANSDAWRSVLLPLNWTESAEPTAGALQVRTVDLYRAVATLDHDLPAKVLAELGLTVDDVAVFCVHQPADAYLKDFCERSGIPLERTINTIRDHGNLSAATLPLQLTLAADSGRLRRGDIAVLIGLASGVSLGILVLRW</sequence>
<proteinExistence type="predicted"/>
<evidence type="ECO:0000313" key="7">
    <source>
        <dbReference type="Proteomes" id="UP001589693"/>
    </source>
</evidence>
<feature type="transmembrane region" description="Helical" evidence="3">
    <location>
        <begin position="317"/>
        <end position="334"/>
    </location>
</feature>
<dbReference type="InterPro" id="IPR013751">
    <property type="entry name" value="ACP_syn_III_N"/>
</dbReference>
<evidence type="ECO:0000259" key="5">
    <source>
        <dbReference type="Pfam" id="PF08545"/>
    </source>
</evidence>
<protein>
    <submittedName>
        <fullName evidence="6">3-oxoacyl-ACP synthase III family protein</fullName>
    </submittedName>
</protein>
<dbReference type="Gene3D" id="3.40.47.10">
    <property type="match status" value="2"/>
</dbReference>
<evidence type="ECO:0000256" key="3">
    <source>
        <dbReference type="SAM" id="Phobius"/>
    </source>
</evidence>
<evidence type="ECO:0000259" key="4">
    <source>
        <dbReference type="Pfam" id="PF08541"/>
    </source>
</evidence>
<evidence type="ECO:0000313" key="6">
    <source>
        <dbReference type="EMBL" id="MFB9905549.1"/>
    </source>
</evidence>
<keyword evidence="3" id="KW-1133">Transmembrane helix</keyword>
<dbReference type="Proteomes" id="UP001589693">
    <property type="component" value="Unassembled WGS sequence"/>
</dbReference>
<dbReference type="PANTHER" id="PTHR34069:SF2">
    <property type="entry name" value="BETA-KETOACYL-[ACYL-CARRIER-PROTEIN] SYNTHASE III"/>
    <property type="match status" value="1"/>
</dbReference>
<dbReference type="Pfam" id="PF08541">
    <property type="entry name" value="ACP_syn_III_C"/>
    <property type="match status" value="1"/>
</dbReference>
<feature type="domain" description="Beta-ketoacyl-[acyl-carrier-protein] synthase III C-terminal" evidence="4">
    <location>
        <begin position="247"/>
        <end position="336"/>
    </location>
</feature>
<keyword evidence="2" id="KW-0012">Acyltransferase</keyword>
<dbReference type="SUPFAM" id="SSF53901">
    <property type="entry name" value="Thiolase-like"/>
    <property type="match status" value="1"/>
</dbReference>
<accession>A0ABV6A0T5</accession>
<dbReference type="EMBL" id="JBHLZU010000014">
    <property type="protein sequence ID" value="MFB9905549.1"/>
    <property type="molecule type" value="Genomic_DNA"/>
</dbReference>
<comment type="caution">
    <text evidence="6">The sequence shown here is derived from an EMBL/GenBank/DDBJ whole genome shotgun (WGS) entry which is preliminary data.</text>
</comment>
<dbReference type="PANTHER" id="PTHR34069">
    <property type="entry name" value="3-OXOACYL-[ACYL-CARRIER-PROTEIN] SYNTHASE 3"/>
    <property type="match status" value="1"/>
</dbReference>